<evidence type="ECO:0000313" key="3">
    <source>
        <dbReference type="Proteomes" id="UP001482620"/>
    </source>
</evidence>
<dbReference type="InterPro" id="IPR007110">
    <property type="entry name" value="Ig-like_dom"/>
</dbReference>
<dbReference type="InterPro" id="IPR013783">
    <property type="entry name" value="Ig-like_fold"/>
</dbReference>
<dbReference type="PROSITE" id="PS50835">
    <property type="entry name" value="IG_LIKE"/>
    <property type="match status" value="1"/>
</dbReference>
<evidence type="ECO:0000313" key="2">
    <source>
        <dbReference type="EMBL" id="MEQ2238583.1"/>
    </source>
</evidence>
<keyword evidence="3" id="KW-1185">Reference proteome</keyword>
<name>A0ABV0U401_9TELE</name>
<protein>
    <recommendedName>
        <fullName evidence="1">Ig-like domain-containing protein</fullName>
    </recommendedName>
</protein>
<reference evidence="2 3" key="1">
    <citation type="submission" date="2021-06" db="EMBL/GenBank/DDBJ databases">
        <authorList>
            <person name="Palmer J.M."/>
        </authorList>
    </citation>
    <scope>NUCLEOTIDE SEQUENCE [LARGE SCALE GENOMIC DNA]</scope>
    <source>
        <strain evidence="3">if_2019</strain>
        <tissue evidence="2">Muscle</tissue>
    </source>
</reference>
<accession>A0ABV0U401</accession>
<sequence>MNLVWRFNHQIILTKKKTNLMVSEGWRKHVTEVSGSGQLTLQGLSPDQEGLYICAVSDEDETMVTQTFLKRRAVP</sequence>
<evidence type="ECO:0000259" key="1">
    <source>
        <dbReference type="PROSITE" id="PS50835"/>
    </source>
</evidence>
<dbReference type="EMBL" id="JAHRIQ010052681">
    <property type="protein sequence ID" value="MEQ2238583.1"/>
    <property type="molecule type" value="Genomic_DNA"/>
</dbReference>
<organism evidence="2 3">
    <name type="scientific">Ilyodon furcidens</name>
    <name type="common">goldbreast splitfin</name>
    <dbReference type="NCBI Taxonomy" id="33524"/>
    <lineage>
        <taxon>Eukaryota</taxon>
        <taxon>Metazoa</taxon>
        <taxon>Chordata</taxon>
        <taxon>Craniata</taxon>
        <taxon>Vertebrata</taxon>
        <taxon>Euteleostomi</taxon>
        <taxon>Actinopterygii</taxon>
        <taxon>Neopterygii</taxon>
        <taxon>Teleostei</taxon>
        <taxon>Neoteleostei</taxon>
        <taxon>Acanthomorphata</taxon>
        <taxon>Ovalentaria</taxon>
        <taxon>Atherinomorphae</taxon>
        <taxon>Cyprinodontiformes</taxon>
        <taxon>Goodeidae</taxon>
        <taxon>Ilyodon</taxon>
    </lineage>
</organism>
<comment type="caution">
    <text evidence="2">The sequence shown here is derived from an EMBL/GenBank/DDBJ whole genome shotgun (WGS) entry which is preliminary data.</text>
</comment>
<gene>
    <name evidence="2" type="ORF">ILYODFUR_034699</name>
</gene>
<dbReference type="CDD" id="cd00096">
    <property type="entry name" value="Ig"/>
    <property type="match status" value="1"/>
</dbReference>
<feature type="domain" description="Ig-like" evidence="1">
    <location>
        <begin position="1"/>
        <end position="65"/>
    </location>
</feature>
<dbReference type="Gene3D" id="2.60.40.10">
    <property type="entry name" value="Immunoglobulins"/>
    <property type="match status" value="1"/>
</dbReference>
<dbReference type="SUPFAM" id="SSF48726">
    <property type="entry name" value="Immunoglobulin"/>
    <property type="match status" value="1"/>
</dbReference>
<proteinExistence type="predicted"/>
<dbReference type="InterPro" id="IPR036179">
    <property type="entry name" value="Ig-like_dom_sf"/>
</dbReference>
<dbReference type="Proteomes" id="UP001482620">
    <property type="component" value="Unassembled WGS sequence"/>
</dbReference>